<dbReference type="GO" id="GO:0005975">
    <property type="term" value="P:carbohydrate metabolic process"/>
    <property type="evidence" value="ECO:0007669"/>
    <property type="project" value="InterPro"/>
</dbReference>
<keyword evidence="1" id="KW-0067">ATP-binding</keyword>
<dbReference type="OrthoDB" id="9773478at2"/>
<dbReference type="InterPro" id="IPR011330">
    <property type="entry name" value="Glyco_hydro/deAcase_b/a-brl"/>
</dbReference>
<comment type="catalytic activity">
    <reaction evidence="1">
        <text>5-oxo-L-proline + ATP + 2 H2O = L-glutamate + ADP + phosphate + H(+)</text>
        <dbReference type="Rhea" id="RHEA:10348"/>
        <dbReference type="ChEBI" id="CHEBI:15377"/>
        <dbReference type="ChEBI" id="CHEBI:15378"/>
        <dbReference type="ChEBI" id="CHEBI:29985"/>
        <dbReference type="ChEBI" id="CHEBI:30616"/>
        <dbReference type="ChEBI" id="CHEBI:43474"/>
        <dbReference type="ChEBI" id="CHEBI:58402"/>
        <dbReference type="ChEBI" id="CHEBI:456216"/>
        <dbReference type="EC" id="3.5.2.9"/>
    </reaction>
</comment>
<dbReference type="PANTHER" id="PTHR30292">
    <property type="entry name" value="UNCHARACTERIZED PROTEIN YBGL-RELATED"/>
    <property type="match status" value="1"/>
</dbReference>
<organism evidence="2 3">
    <name type="scientific">Salipaludibacillus neizhouensis</name>
    <dbReference type="NCBI Taxonomy" id="885475"/>
    <lineage>
        <taxon>Bacteria</taxon>
        <taxon>Bacillati</taxon>
        <taxon>Bacillota</taxon>
        <taxon>Bacilli</taxon>
        <taxon>Bacillales</taxon>
        <taxon>Bacillaceae</taxon>
    </lineage>
</organism>
<gene>
    <name evidence="1" type="primary">pxpA</name>
    <name evidence="2" type="ORF">CR203_05315</name>
</gene>
<comment type="subunit">
    <text evidence="1">Forms a complex composed of PxpA, PxpB and PxpC.</text>
</comment>
<dbReference type="Pfam" id="PF03746">
    <property type="entry name" value="LamB_YcsF"/>
    <property type="match status" value="1"/>
</dbReference>
<sequence>MEKRKIDLNSDIGESFGVYKIGQDEEILPYISSANIACGFHAGDYNVMNKTVKMAIDRGVAIGAHPGMQDLTGFGRREMAVSADEVYNMIIYQINALKGFIHIHGGSLHHVKPHGALYNMAATNTVIAEAIAKAVYDTDAALILYGLANSELIHAGKKYGLHVAEEIFADRTYQSDGTLSPRTFPDAVIHDKNIASAQIKRMIEDNLVTTVDGTEIPIHGDTVCVHGDGIHALNFVQHLTEMFQEAEIKIESVSR</sequence>
<name>A0A3A9KTH2_9BACI</name>
<evidence type="ECO:0000256" key="1">
    <source>
        <dbReference type="HAMAP-Rule" id="MF_00691"/>
    </source>
</evidence>
<evidence type="ECO:0000313" key="3">
    <source>
        <dbReference type="Proteomes" id="UP000281498"/>
    </source>
</evidence>
<evidence type="ECO:0000313" key="2">
    <source>
        <dbReference type="EMBL" id="RKL67926.1"/>
    </source>
</evidence>
<dbReference type="EC" id="3.5.2.9" evidence="1"/>
<dbReference type="CDD" id="cd10787">
    <property type="entry name" value="LamB_YcsF_like"/>
    <property type="match status" value="1"/>
</dbReference>
<dbReference type="GO" id="GO:0017168">
    <property type="term" value="F:5-oxoprolinase (ATP-hydrolyzing) activity"/>
    <property type="evidence" value="ECO:0007669"/>
    <property type="project" value="UniProtKB-UniRule"/>
</dbReference>
<dbReference type="Gene3D" id="3.20.20.370">
    <property type="entry name" value="Glycoside hydrolase/deacetylase"/>
    <property type="match status" value="1"/>
</dbReference>
<keyword evidence="3" id="KW-1185">Reference proteome</keyword>
<dbReference type="SUPFAM" id="SSF88713">
    <property type="entry name" value="Glycoside hydrolase/deacetylase"/>
    <property type="match status" value="1"/>
</dbReference>
<dbReference type="EMBL" id="PDOE01000002">
    <property type="protein sequence ID" value="RKL67926.1"/>
    <property type="molecule type" value="Genomic_DNA"/>
</dbReference>
<dbReference type="RefSeq" id="WP_110938265.1">
    <property type="nucleotide sequence ID" value="NZ_KZ614147.1"/>
</dbReference>
<dbReference type="HAMAP" id="MF_00691">
    <property type="entry name" value="PxpA"/>
    <property type="match status" value="1"/>
</dbReference>
<dbReference type="PANTHER" id="PTHR30292:SF0">
    <property type="entry name" value="5-OXOPROLINASE SUBUNIT A"/>
    <property type="match status" value="1"/>
</dbReference>
<comment type="similarity">
    <text evidence="1">Belongs to the LamB/PxpA family.</text>
</comment>
<comment type="function">
    <text evidence="1">Catalyzes the cleavage of 5-oxoproline to form L-glutamate coupled to the hydrolysis of ATP to ADP and inorganic phosphate.</text>
</comment>
<comment type="caution">
    <text evidence="2">The sequence shown here is derived from an EMBL/GenBank/DDBJ whole genome shotgun (WGS) entry which is preliminary data.</text>
</comment>
<proteinExistence type="inferred from homology"/>
<dbReference type="NCBIfam" id="NF003816">
    <property type="entry name" value="PRK05406.1-5"/>
    <property type="match status" value="1"/>
</dbReference>
<dbReference type="GO" id="GO:0005524">
    <property type="term" value="F:ATP binding"/>
    <property type="evidence" value="ECO:0007669"/>
    <property type="project" value="UniProtKB-UniRule"/>
</dbReference>
<protein>
    <recommendedName>
        <fullName evidence="1">5-oxoprolinase subunit A</fullName>
        <shortName evidence="1">5-OPase subunit A</shortName>
        <ecNumber evidence="1">3.5.2.9</ecNumber>
    </recommendedName>
    <alternativeName>
        <fullName evidence="1">5-oxoprolinase (ATP-hydrolyzing) subunit A</fullName>
    </alternativeName>
</protein>
<keyword evidence="1" id="KW-0547">Nucleotide-binding</keyword>
<dbReference type="InterPro" id="IPR005501">
    <property type="entry name" value="LamB/YcsF/PxpA-like"/>
</dbReference>
<dbReference type="NCBIfam" id="NF003814">
    <property type="entry name" value="PRK05406.1-3"/>
    <property type="match status" value="1"/>
</dbReference>
<reference evidence="2 3" key="1">
    <citation type="submission" date="2017-10" db="EMBL/GenBank/DDBJ databases">
        <title>Bacillus sp. nov., a halophilic bacterium isolated from a Keqin Lake.</title>
        <authorList>
            <person name="Wang H."/>
        </authorList>
    </citation>
    <scope>NUCLEOTIDE SEQUENCE [LARGE SCALE GENOMIC DNA]</scope>
    <source>
        <strain evidence="2 3">KCTC 13187</strain>
    </source>
</reference>
<accession>A0A3A9KTH2</accession>
<keyword evidence="1" id="KW-0378">Hydrolase</keyword>
<dbReference type="AlphaFoldDB" id="A0A3A9KTH2"/>
<dbReference type="Proteomes" id="UP000281498">
    <property type="component" value="Unassembled WGS sequence"/>
</dbReference>